<keyword evidence="9" id="KW-0012">Acyltransferase</keyword>
<evidence type="ECO:0000256" key="5">
    <source>
        <dbReference type="ARBA" id="ARBA00022989"/>
    </source>
</evidence>
<evidence type="ECO:0000256" key="2">
    <source>
        <dbReference type="ARBA" id="ARBA00007400"/>
    </source>
</evidence>
<dbReference type="InterPro" id="IPR002656">
    <property type="entry name" value="Acyl_transf_3_dom"/>
</dbReference>
<evidence type="ECO:0000256" key="3">
    <source>
        <dbReference type="ARBA" id="ARBA00022475"/>
    </source>
</evidence>
<evidence type="ECO:0000259" key="8">
    <source>
        <dbReference type="Pfam" id="PF01757"/>
    </source>
</evidence>
<feature type="transmembrane region" description="Helical" evidence="7">
    <location>
        <begin position="277"/>
        <end position="300"/>
    </location>
</feature>
<gene>
    <name evidence="9" type="ORF">B7695_08450</name>
</gene>
<evidence type="ECO:0000256" key="7">
    <source>
        <dbReference type="SAM" id="Phobius"/>
    </source>
</evidence>
<reference evidence="9 10" key="1">
    <citation type="journal article" date="2016" name="Eur. J. Clin. Microbiol. Infect. Dis.">
        <title>Whole genome sequencing as a tool for phylogenetic analysis of clinical strains of Mitis group streptococci.</title>
        <authorList>
            <person name="Rasmussen L.H."/>
            <person name="Dargis R."/>
            <person name="Hojholt K."/>
            <person name="Christensen J.J."/>
            <person name="Skovgaard O."/>
            <person name="Justesen U.S."/>
            <person name="Rosenvinge F.S."/>
            <person name="Moser C."/>
            <person name="Lukjancenko O."/>
            <person name="Rasmussen S."/>
            <person name="Nielsen X.C."/>
        </authorList>
    </citation>
    <scope>NUCLEOTIDE SEQUENCE [LARGE SCALE GENOMIC DNA]</scope>
    <source>
        <strain evidence="9 10">OD_317805_11</strain>
    </source>
</reference>
<keyword evidence="4 7" id="KW-0812">Transmembrane</keyword>
<keyword evidence="3" id="KW-1003">Cell membrane</keyword>
<feature type="transmembrane region" description="Helical" evidence="7">
    <location>
        <begin position="246"/>
        <end position="265"/>
    </location>
</feature>
<dbReference type="GO" id="GO:0016413">
    <property type="term" value="F:O-acetyltransferase activity"/>
    <property type="evidence" value="ECO:0007669"/>
    <property type="project" value="TreeGrafter"/>
</dbReference>
<feature type="transmembrane region" description="Helical" evidence="7">
    <location>
        <begin position="218"/>
        <end position="234"/>
    </location>
</feature>
<feature type="transmembrane region" description="Helical" evidence="7">
    <location>
        <begin position="140"/>
        <end position="158"/>
    </location>
</feature>
<evidence type="ECO:0000313" key="9">
    <source>
        <dbReference type="EMBL" id="ORO99556.1"/>
    </source>
</evidence>
<dbReference type="Pfam" id="PF01757">
    <property type="entry name" value="Acyl_transf_3"/>
    <property type="match status" value="1"/>
</dbReference>
<name>A0A1X1KJ92_STRMT</name>
<evidence type="ECO:0000256" key="1">
    <source>
        <dbReference type="ARBA" id="ARBA00004651"/>
    </source>
</evidence>
<sequence>MKKEEYNFLKVLTILLVVLGHSTYYVITTNFGGINYQYYINNNHSLIVIRGLNVLTEIIYYFHMPLFMAISGAFFRIQVEKNKWQSLFTLFKNKYRRLLIPFLVFTILYTLPVKYISNYFEQTSILNAILGQLFLFGNTHLWYLFALFIIFMIAYFVLRRDTGVGMLLFLFVLHLISYKINVPLIKSSFQFLFYFAIGFKFEQKREVYNHLLNHTKKFVYFLLIGFVLFIFMNLGIKRYSIILSKVLVEILAVYGSLVTYTIAYYLTINTKWMNTRIYQLILVNGLGIYIFSDTLNYLILKWGFIVAEDLMITPHGIILMVIFRFLVTLILSLVITLAFKKLFPKYKWLVN</sequence>
<dbReference type="OrthoDB" id="6623990at2"/>
<evidence type="ECO:0000256" key="4">
    <source>
        <dbReference type="ARBA" id="ARBA00022692"/>
    </source>
</evidence>
<keyword evidence="6 7" id="KW-0472">Membrane</keyword>
<protein>
    <submittedName>
        <fullName evidence="9">Acyltransferase</fullName>
    </submittedName>
</protein>
<feature type="transmembrane region" description="Helical" evidence="7">
    <location>
        <begin position="7"/>
        <end position="27"/>
    </location>
</feature>
<comment type="similarity">
    <text evidence="2">Belongs to the acyltransferase 3 family.</text>
</comment>
<keyword evidence="9" id="KW-0808">Transferase</keyword>
<comment type="caution">
    <text evidence="9">The sequence shown here is derived from an EMBL/GenBank/DDBJ whole genome shotgun (WGS) entry which is preliminary data.</text>
</comment>
<evidence type="ECO:0000313" key="10">
    <source>
        <dbReference type="Proteomes" id="UP000193517"/>
    </source>
</evidence>
<keyword evidence="5 7" id="KW-1133">Transmembrane helix</keyword>
<evidence type="ECO:0000256" key="6">
    <source>
        <dbReference type="ARBA" id="ARBA00023136"/>
    </source>
</evidence>
<dbReference type="EMBL" id="NCVK01000058">
    <property type="protein sequence ID" value="ORO99556.1"/>
    <property type="molecule type" value="Genomic_DNA"/>
</dbReference>
<accession>A0A1X1KJ92</accession>
<dbReference type="Proteomes" id="UP000193517">
    <property type="component" value="Unassembled WGS sequence"/>
</dbReference>
<proteinExistence type="inferred from homology"/>
<dbReference type="GO" id="GO:0009246">
    <property type="term" value="P:enterobacterial common antigen biosynthetic process"/>
    <property type="evidence" value="ECO:0007669"/>
    <property type="project" value="TreeGrafter"/>
</dbReference>
<dbReference type="AlphaFoldDB" id="A0A1X1KJ92"/>
<dbReference type="RefSeq" id="WP_084891086.1">
    <property type="nucleotide sequence ID" value="NZ_NCVK01000058.1"/>
</dbReference>
<feature type="transmembrane region" description="Helical" evidence="7">
    <location>
        <begin position="98"/>
        <end position="120"/>
    </location>
</feature>
<dbReference type="PANTHER" id="PTHR40074:SF2">
    <property type="entry name" value="O-ACETYLTRANSFERASE WECH"/>
    <property type="match status" value="1"/>
</dbReference>
<feature type="transmembrane region" description="Helical" evidence="7">
    <location>
        <begin position="312"/>
        <end position="339"/>
    </location>
</feature>
<organism evidence="9 10">
    <name type="scientific">Streptococcus mitis</name>
    <dbReference type="NCBI Taxonomy" id="28037"/>
    <lineage>
        <taxon>Bacteria</taxon>
        <taxon>Bacillati</taxon>
        <taxon>Bacillota</taxon>
        <taxon>Bacilli</taxon>
        <taxon>Lactobacillales</taxon>
        <taxon>Streptococcaceae</taxon>
        <taxon>Streptococcus</taxon>
        <taxon>Streptococcus mitis group</taxon>
    </lineage>
</organism>
<dbReference type="PANTHER" id="PTHR40074">
    <property type="entry name" value="O-ACETYLTRANSFERASE WECH"/>
    <property type="match status" value="1"/>
</dbReference>
<comment type="subcellular location">
    <subcellularLocation>
        <location evidence="1">Cell membrane</location>
        <topology evidence="1">Multi-pass membrane protein</topology>
    </subcellularLocation>
</comment>
<feature type="transmembrane region" description="Helical" evidence="7">
    <location>
        <begin position="58"/>
        <end position="77"/>
    </location>
</feature>
<feature type="domain" description="Acyltransferase 3" evidence="8">
    <location>
        <begin position="6"/>
        <end position="335"/>
    </location>
</feature>
<dbReference type="GO" id="GO:0005886">
    <property type="term" value="C:plasma membrane"/>
    <property type="evidence" value="ECO:0007669"/>
    <property type="project" value="UniProtKB-SubCell"/>
</dbReference>